<name>A0A1G6C5Y7_9BACT</name>
<dbReference type="STRING" id="617002.SAMN05660653_01337"/>
<evidence type="ECO:0000313" key="3">
    <source>
        <dbReference type="Proteomes" id="UP000198771"/>
    </source>
</evidence>
<keyword evidence="1" id="KW-0812">Transmembrane</keyword>
<evidence type="ECO:0000313" key="2">
    <source>
        <dbReference type="EMBL" id="SDB28277.1"/>
    </source>
</evidence>
<keyword evidence="1" id="KW-0472">Membrane</keyword>
<keyword evidence="1" id="KW-1133">Transmembrane helix</keyword>
<gene>
    <name evidence="2" type="ORF">SAMN05660653_01337</name>
</gene>
<dbReference type="Proteomes" id="UP000198771">
    <property type="component" value="Unassembled WGS sequence"/>
</dbReference>
<proteinExistence type="predicted"/>
<dbReference type="EMBL" id="FMXO01000007">
    <property type="protein sequence ID" value="SDB28277.1"/>
    <property type="molecule type" value="Genomic_DNA"/>
</dbReference>
<feature type="transmembrane region" description="Helical" evidence="1">
    <location>
        <begin position="31"/>
        <end position="53"/>
    </location>
</feature>
<sequence length="87" mass="9491">MFRFSPVGLWAAFFLGSVALAVGLHWASFPAATLLGPLLAGVAFALGGADLTMPRWAFAVRKLWWAAWSVNMQQKNAQVDANDWRVA</sequence>
<dbReference type="RefSeq" id="WP_139162941.1">
    <property type="nucleotide sequence ID" value="NZ_FMXO01000007.1"/>
</dbReference>
<dbReference type="AlphaFoldDB" id="A0A1G6C5Y7"/>
<reference evidence="2 3" key="1">
    <citation type="submission" date="2016-10" db="EMBL/GenBank/DDBJ databases">
        <authorList>
            <person name="de Groot N.N."/>
        </authorList>
    </citation>
    <scope>NUCLEOTIDE SEQUENCE [LARGE SCALE GENOMIC DNA]</scope>
    <source>
        <strain evidence="2 3">ASO4-2</strain>
    </source>
</reference>
<evidence type="ECO:0000256" key="1">
    <source>
        <dbReference type="SAM" id="Phobius"/>
    </source>
</evidence>
<organism evidence="2 3">
    <name type="scientific">Desulfonatronum thiosulfatophilum</name>
    <dbReference type="NCBI Taxonomy" id="617002"/>
    <lineage>
        <taxon>Bacteria</taxon>
        <taxon>Pseudomonadati</taxon>
        <taxon>Thermodesulfobacteriota</taxon>
        <taxon>Desulfovibrionia</taxon>
        <taxon>Desulfovibrionales</taxon>
        <taxon>Desulfonatronaceae</taxon>
        <taxon>Desulfonatronum</taxon>
    </lineage>
</organism>
<accession>A0A1G6C5Y7</accession>
<protein>
    <submittedName>
        <fullName evidence="2">Uncharacterized protein</fullName>
    </submittedName>
</protein>
<keyword evidence="3" id="KW-1185">Reference proteome</keyword>